<reference evidence="1" key="1">
    <citation type="submission" date="2014-09" db="EMBL/GenBank/DDBJ databases">
        <authorList>
            <person name="Magalhaes I.L.F."/>
            <person name="Oliveira U."/>
            <person name="Santos F.R."/>
            <person name="Vidigal T.H.D.A."/>
            <person name="Brescovit A.D."/>
            <person name="Santos A.J."/>
        </authorList>
    </citation>
    <scope>NUCLEOTIDE SEQUENCE</scope>
    <source>
        <tissue evidence="1">Shoot tissue taken approximately 20 cm above the soil surface</tissue>
    </source>
</reference>
<evidence type="ECO:0000313" key="1">
    <source>
        <dbReference type="EMBL" id="JAD63381.1"/>
    </source>
</evidence>
<organism evidence="1">
    <name type="scientific">Arundo donax</name>
    <name type="common">Giant reed</name>
    <name type="synonym">Donax arundinaceus</name>
    <dbReference type="NCBI Taxonomy" id="35708"/>
    <lineage>
        <taxon>Eukaryota</taxon>
        <taxon>Viridiplantae</taxon>
        <taxon>Streptophyta</taxon>
        <taxon>Embryophyta</taxon>
        <taxon>Tracheophyta</taxon>
        <taxon>Spermatophyta</taxon>
        <taxon>Magnoliopsida</taxon>
        <taxon>Liliopsida</taxon>
        <taxon>Poales</taxon>
        <taxon>Poaceae</taxon>
        <taxon>PACMAD clade</taxon>
        <taxon>Arundinoideae</taxon>
        <taxon>Arundineae</taxon>
        <taxon>Arundo</taxon>
    </lineage>
</organism>
<sequence length="42" mass="5024">MNESFSILIRERGNRVSSKKISLIFWGSKLLRRKIRQVHLIL</sequence>
<protein>
    <submittedName>
        <fullName evidence="1">Uncharacterized protein</fullName>
    </submittedName>
</protein>
<accession>A0A0A9BJ13</accession>
<reference evidence="1" key="2">
    <citation type="journal article" date="2015" name="Data Brief">
        <title>Shoot transcriptome of the giant reed, Arundo donax.</title>
        <authorList>
            <person name="Barrero R.A."/>
            <person name="Guerrero F.D."/>
            <person name="Moolhuijzen P."/>
            <person name="Goolsby J.A."/>
            <person name="Tidwell J."/>
            <person name="Bellgard S.E."/>
            <person name="Bellgard M.I."/>
        </authorList>
    </citation>
    <scope>NUCLEOTIDE SEQUENCE</scope>
    <source>
        <tissue evidence="1">Shoot tissue taken approximately 20 cm above the soil surface</tissue>
    </source>
</reference>
<dbReference type="EMBL" id="GBRH01234514">
    <property type="protein sequence ID" value="JAD63381.1"/>
    <property type="molecule type" value="Transcribed_RNA"/>
</dbReference>
<name>A0A0A9BJ13_ARUDO</name>
<dbReference type="AlphaFoldDB" id="A0A0A9BJ13"/>
<proteinExistence type="predicted"/>